<feature type="repeat" description="ANK" evidence="13">
    <location>
        <begin position="789"/>
        <end position="821"/>
    </location>
</feature>
<feature type="repeat" description="ANK" evidence="13">
    <location>
        <begin position="582"/>
        <end position="615"/>
    </location>
</feature>
<dbReference type="STRING" id="1965070.A0A443RH65"/>
<evidence type="ECO:0000256" key="9">
    <source>
        <dbReference type="ARBA" id="ARBA00023298"/>
    </source>
</evidence>
<keyword evidence="17" id="KW-1185">Reference proteome</keyword>
<dbReference type="SUPFAM" id="SSF52540">
    <property type="entry name" value="P-loop containing nucleoside triphosphate hydrolases"/>
    <property type="match status" value="1"/>
</dbReference>
<dbReference type="Proteomes" id="UP000285301">
    <property type="component" value="Unassembled WGS sequence"/>
</dbReference>
<dbReference type="InterPro" id="IPR002110">
    <property type="entry name" value="Ankyrin_rpt"/>
</dbReference>
<evidence type="ECO:0000256" key="1">
    <source>
        <dbReference type="ARBA" id="ARBA00004175"/>
    </source>
</evidence>
<dbReference type="GO" id="GO:0044231">
    <property type="term" value="C:host cell presynaptic membrane"/>
    <property type="evidence" value="ECO:0007669"/>
    <property type="project" value="UniProtKB-KW"/>
</dbReference>
<evidence type="ECO:0000259" key="14">
    <source>
        <dbReference type="Pfam" id="PF25520"/>
    </source>
</evidence>
<keyword evidence="3" id="KW-1052">Target cell membrane</keyword>
<keyword evidence="6" id="KW-0638">Presynaptic neurotoxin</keyword>
<comment type="similarity">
    <text evidence="10">Belongs to the cationic peptide 01 (latrotoxin) family. 03 (alpha-latrotoxin) subfamily.</text>
</comment>
<keyword evidence="5" id="KW-0677">Repeat</keyword>
<dbReference type="PROSITE" id="PS50088">
    <property type="entry name" value="ANK_REPEAT"/>
    <property type="match status" value="8"/>
</dbReference>
<gene>
    <name evidence="16" type="ORF">B4U79_09732</name>
</gene>
<dbReference type="OrthoDB" id="427518at2759"/>
<evidence type="ECO:0000259" key="15">
    <source>
        <dbReference type="Pfam" id="PF25521"/>
    </source>
</evidence>
<evidence type="ECO:0000313" key="17">
    <source>
        <dbReference type="Proteomes" id="UP000285301"/>
    </source>
</evidence>
<dbReference type="InterPro" id="IPR058018">
    <property type="entry name" value="AAA_lid_TANC1/2"/>
</dbReference>
<evidence type="ECO:0000313" key="16">
    <source>
        <dbReference type="EMBL" id="RWS14631.1"/>
    </source>
</evidence>
<dbReference type="Pfam" id="PF12796">
    <property type="entry name" value="Ank_2"/>
    <property type="match status" value="3"/>
</dbReference>
<evidence type="ECO:0000256" key="5">
    <source>
        <dbReference type="ARBA" id="ARBA00022737"/>
    </source>
</evidence>
<dbReference type="PROSITE" id="PS50297">
    <property type="entry name" value="ANK_REP_REGION"/>
    <property type="match status" value="7"/>
</dbReference>
<protein>
    <recommendedName>
        <fullName evidence="12">Alpha-latrotoxin</fullName>
    </recommendedName>
</protein>
<feature type="repeat" description="ANK" evidence="13">
    <location>
        <begin position="549"/>
        <end position="581"/>
    </location>
</feature>
<comment type="subcellular location">
    <subcellularLocation>
        <location evidence="1">Target cell membrane</location>
    </subcellularLocation>
</comment>
<dbReference type="Pfam" id="PF13637">
    <property type="entry name" value="Ank_4"/>
    <property type="match status" value="1"/>
</dbReference>
<keyword evidence="4" id="KW-0597">Phosphoprotein</keyword>
<dbReference type="PRINTS" id="PR01415">
    <property type="entry name" value="ANKYRIN"/>
</dbReference>
<dbReference type="PANTHER" id="PTHR24198:SF165">
    <property type="entry name" value="ANKYRIN REPEAT-CONTAINING PROTEIN-RELATED"/>
    <property type="match status" value="1"/>
</dbReference>
<dbReference type="EMBL" id="NCKU01000662">
    <property type="protein sequence ID" value="RWS14631.1"/>
    <property type="molecule type" value="Genomic_DNA"/>
</dbReference>
<dbReference type="GO" id="GO:0005737">
    <property type="term" value="C:cytoplasm"/>
    <property type="evidence" value="ECO:0007669"/>
    <property type="project" value="TreeGrafter"/>
</dbReference>
<feature type="repeat" description="ANK" evidence="13">
    <location>
        <begin position="718"/>
        <end position="750"/>
    </location>
</feature>
<dbReference type="Gene3D" id="3.40.50.300">
    <property type="entry name" value="P-loop containing nucleotide triphosphate hydrolases"/>
    <property type="match status" value="1"/>
</dbReference>
<dbReference type="InterPro" id="IPR058056">
    <property type="entry name" value="WH_TANC1/2"/>
</dbReference>
<comment type="subunit">
    <text evidence="11">Homotetramer in membranes.</text>
</comment>
<dbReference type="Gene3D" id="1.25.40.20">
    <property type="entry name" value="Ankyrin repeat-containing domain"/>
    <property type="match status" value="3"/>
</dbReference>
<keyword evidence="6" id="KW-0528">Neurotoxin</keyword>
<accession>A0A443RH65</accession>
<evidence type="ECO:0000256" key="8">
    <source>
        <dbReference type="ARBA" id="ARBA00023136"/>
    </source>
</evidence>
<feature type="repeat" description="ANK" evidence="13">
    <location>
        <begin position="651"/>
        <end position="683"/>
    </location>
</feature>
<comment type="caution">
    <text evidence="16">The sequence shown here is derived from an EMBL/GenBank/DDBJ whole genome shotgun (WGS) entry which is preliminary data.</text>
</comment>
<dbReference type="InterPro" id="IPR027417">
    <property type="entry name" value="P-loop_NTPase"/>
</dbReference>
<dbReference type="GO" id="GO:0006887">
    <property type="term" value="P:exocytosis"/>
    <property type="evidence" value="ECO:0007669"/>
    <property type="project" value="UniProtKB-KW"/>
</dbReference>
<keyword evidence="9" id="KW-1053">Target membrane</keyword>
<evidence type="ECO:0000256" key="11">
    <source>
        <dbReference type="ARBA" id="ARBA00049715"/>
    </source>
</evidence>
<feature type="repeat" description="ANK" evidence="13">
    <location>
        <begin position="822"/>
        <end position="854"/>
    </location>
</feature>
<dbReference type="Pfam" id="PF25521">
    <property type="entry name" value="WHD_TANC1"/>
    <property type="match status" value="1"/>
</dbReference>
<evidence type="ECO:0000256" key="10">
    <source>
        <dbReference type="ARBA" id="ARBA00049657"/>
    </source>
</evidence>
<dbReference type="Pfam" id="PF00023">
    <property type="entry name" value="Ank"/>
    <property type="match status" value="2"/>
</dbReference>
<dbReference type="SMART" id="SM00248">
    <property type="entry name" value="ANK"/>
    <property type="match status" value="12"/>
</dbReference>
<evidence type="ECO:0000256" key="6">
    <source>
        <dbReference type="ARBA" id="ARBA00023028"/>
    </source>
</evidence>
<evidence type="ECO:0000256" key="3">
    <source>
        <dbReference type="ARBA" id="ARBA00022537"/>
    </source>
</evidence>
<dbReference type="InterPro" id="IPR036770">
    <property type="entry name" value="Ankyrin_rpt-contain_sf"/>
</dbReference>
<dbReference type="Pfam" id="PF25520">
    <property type="entry name" value="AAA_lid_TANC1"/>
    <property type="match status" value="1"/>
</dbReference>
<keyword evidence="7 13" id="KW-0040">ANK repeat</keyword>
<keyword evidence="8" id="KW-0472">Membrane</keyword>
<dbReference type="AlphaFoldDB" id="A0A443RH65"/>
<feature type="domain" description="TANC1/2-like winged helix" evidence="15">
    <location>
        <begin position="305"/>
        <end position="381"/>
    </location>
</feature>
<evidence type="ECO:0000256" key="4">
    <source>
        <dbReference type="ARBA" id="ARBA00022553"/>
    </source>
</evidence>
<sequence>MSEFCARVDVECEEDSADVFVGREWVFLKLMKTLDLRVDCPNTTVILGCPGSGKTMLLRKLRKSSKFKHNILAYYECVESSDVIHFLNQIDLQIREKINVRSKEAANTQDDDSFEFDDMFRQLILFPLLESDNVPDEQRYLIVIDAVDLKKDICEMISHHIHILPKWLHLIVTARSKRRKGFTKMFSGSRKIVIDEMRKVSVINDMKCYIVHRIKSMKCPPLGHAAKKALNQIGIKSNGCFLYVKLILDCIERGLLEIDKEDIGATLNGLYLALCTKLFDSNPSHEFLFKCIISVVLASPDYKASKEDLKHIFNSENFSEILEELTLYSLLRHCNDFFVTIAHKSLAEWITDVKHCTKRFLCQSSSGHTILALFSSENNSYKDFCYHISNSHIDGFQIHHYALWLLLRCSGNDVQSLTQVNDTPVVEYIRICGQAISKFGDICELPQKVTPRMSSYLNSDASVQERNSREIPSPVEECEGQSQSLLFTAVSNHDIGKVQRLLKKNAELINAVDSNGKSALFLAIEIGNEEMVQLLLESDADVNHVLKEDEITPLMIAVKMNLERVCELLLEADADVDACDSKGRTPLVYAIVHNVSSKIVEMLLFWGAHTDYIDDEGKSLLGIASNESQCSVEVIRLLLAVGCDELHRDNFGRTPLHLAAKHGNVDVIEALCDVGGDPLINSQDNEGKIALHESAFGGFASACKLLISGNNVNIMSHSGKTALRMAAFNGHLDTISLLVEHGADINYVDADGRSTLYCIAVSSDDEPMALQTIQHLSKLGANLEIRDLEKRTALHVASWQGYRNTVQTLIHCGADVNACDGEGRTPLHMCAWNGHAEILNILIDAGADINHVSSAQGATPLLIGAQQGHIDVCAMLLAAGADVAHCDSYGRNSQDVAINCGHRNIAILIESHINTGDQCPTLSSHASTAETAPISDLYISVNSNG</sequence>
<evidence type="ECO:0000256" key="7">
    <source>
        <dbReference type="ARBA" id="ARBA00023043"/>
    </source>
</evidence>
<organism evidence="16 17">
    <name type="scientific">Dinothrombium tinctorium</name>
    <dbReference type="NCBI Taxonomy" id="1965070"/>
    <lineage>
        <taxon>Eukaryota</taxon>
        <taxon>Metazoa</taxon>
        <taxon>Ecdysozoa</taxon>
        <taxon>Arthropoda</taxon>
        <taxon>Chelicerata</taxon>
        <taxon>Arachnida</taxon>
        <taxon>Acari</taxon>
        <taxon>Acariformes</taxon>
        <taxon>Trombidiformes</taxon>
        <taxon>Prostigmata</taxon>
        <taxon>Anystina</taxon>
        <taxon>Parasitengona</taxon>
        <taxon>Trombidioidea</taxon>
        <taxon>Trombidiidae</taxon>
        <taxon>Dinothrombium</taxon>
    </lineage>
</organism>
<feature type="domain" description="TANC1/2-like AAA+ ATPase lid" evidence="14">
    <location>
        <begin position="202"/>
        <end position="274"/>
    </location>
</feature>
<proteinExistence type="inferred from homology"/>
<dbReference type="SUPFAM" id="SSF48403">
    <property type="entry name" value="Ankyrin repeat"/>
    <property type="match status" value="2"/>
</dbReference>
<evidence type="ECO:0000256" key="2">
    <source>
        <dbReference type="ARBA" id="ARBA00022483"/>
    </source>
</evidence>
<dbReference type="GO" id="GO:0044218">
    <property type="term" value="C:other organism cell membrane"/>
    <property type="evidence" value="ECO:0007669"/>
    <property type="project" value="UniProtKB-KW"/>
</dbReference>
<feature type="repeat" description="ANK" evidence="13">
    <location>
        <begin position="515"/>
        <end position="547"/>
    </location>
</feature>
<evidence type="ECO:0000256" key="12">
    <source>
        <dbReference type="ARBA" id="ARBA00049811"/>
    </source>
</evidence>
<dbReference type="PANTHER" id="PTHR24198">
    <property type="entry name" value="ANKYRIN REPEAT AND PROTEIN KINASE DOMAIN-CONTAINING PROTEIN"/>
    <property type="match status" value="1"/>
</dbReference>
<keyword evidence="2" id="KW-0268">Exocytosis</keyword>
<keyword evidence="6" id="KW-0800">Toxin</keyword>
<name>A0A443RH65_9ACAR</name>
<feature type="repeat" description="ANK" evidence="13">
    <location>
        <begin position="856"/>
        <end position="888"/>
    </location>
</feature>
<evidence type="ECO:0000256" key="13">
    <source>
        <dbReference type="PROSITE-ProRule" id="PRU00023"/>
    </source>
</evidence>
<reference evidence="16 17" key="1">
    <citation type="journal article" date="2018" name="Gigascience">
        <title>Genomes of trombidid mites reveal novel predicted allergens and laterally-transferred genes associated with secondary metabolism.</title>
        <authorList>
            <person name="Dong X."/>
            <person name="Chaisiri K."/>
            <person name="Xia D."/>
            <person name="Armstrong S.D."/>
            <person name="Fang Y."/>
            <person name="Donnelly M.J."/>
            <person name="Kadowaki T."/>
            <person name="McGarry J.W."/>
            <person name="Darby A.C."/>
            <person name="Makepeace B.L."/>
        </authorList>
    </citation>
    <scope>NUCLEOTIDE SEQUENCE [LARGE SCALE GENOMIC DNA]</scope>
    <source>
        <strain evidence="16">UoL-WK</strain>
    </source>
</reference>